<dbReference type="PROSITE" id="PS00063">
    <property type="entry name" value="ALDOKETO_REDUCTASE_3"/>
    <property type="match status" value="1"/>
</dbReference>
<feature type="active site" description="Proton donor" evidence="4">
    <location>
        <position position="48"/>
    </location>
</feature>
<dbReference type="Proteomes" id="UP000321301">
    <property type="component" value="Unassembled WGS sequence"/>
</dbReference>
<feature type="site" description="Lowers pKa of active site Tyr" evidence="6">
    <location>
        <position position="77"/>
    </location>
</feature>
<keyword evidence="3" id="KW-0560">Oxidoreductase</keyword>
<feature type="domain" description="NADP-dependent oxidoreductase" evidence="7">
    <location>
        <begin position="15"/>
        <end position="289"/>
    </location>
</feature>
<dbReference type="Pfam" id="PF00248">
    <property type="entry name" value="Aldo_ket_red"/>
    <property type="match status" value="1"/>
</dbReference>
<dbReference type="InterPro" id="IPR020471">
    <property type="entry name" value="AKR"/>
</dbReference>
<dbReference type="SUPFAM" id="SSF51430">
    <property type="entry name" value="NAD(P)-linked oxidoreductase"/>
    <property type="match status" value="1"/>
</dbReference>
<dbReference type="PROSITE" id="PS00798">
    <property type="entry name" value="ALDOKETO_REDUCTASE_1"/>
    <property type="match status" value="1"/>
</dbReference>
<comment type="caution">
    <text evidence="8">The sequence shown here is derived from an EMBL/GenBank/DDBJ whole genome shotgun (WGS) entry which is preliminary data.</text>
</comment>
<dbReference type="RefSeq" id="WP_040413871.1">
    <property type="nucleotide sequence ID" value="NZ_BJYV01000025.1"/>
</dbReference>
<dbReference type="FunFam" id="3.20.20.100:FF:000006">
    <property type="entry name" value="Aldo-keto reductase family 1 member A1"/>
    <property type="match status" value="1"/>
</dbReference>
<dbReference type="PANTHER" id="PTHR11732">
    <property type="entry name" value="ALDO/KETO REDUCTASE"/>
    <property type="match status" value="1"/>
</dbReference>
<dbReference type="AlphaFoldDB" id="A0A512CHF7"/>
<sequence length="318" mass="35338">MKNLIFKNGDKMPSLGLGTWKSKPNEVYEAVLHAIKVGYRHIDCALVYKNENEIGSAISDAISKGLVKREDLWITSKLWNDSHLPNDVLPAIKKTLSDLQLDYLDLYLVHWPIALKKGVGLPSEASDFLTKEEAPLGATWAEMEKLQENGLTRQIGVSNFNSAKIESLKANASQMPTVNQVEFHPYLPQVELKDYCDKNDILITGYGPLGAAYRVADNEVDHPILLDNKELSVIAKKYSASVAQVVLAWAINKGVSVVPKSVNFQRIEENFAASQLSLNEEDMSIIDNLGGPYRYTHGGAWVGGVSPYDFSDIWEECL</sequence>
<evidence type="ECO:0000256" key="1">
    <source>
        <dbReference type="ARBA" id="ARBA00007905"/>
    </source>
</evidence>
<proteinExistence type="inferred from homology"/>
<evidence type="ECO:0000256" key="3">
    <source>
        <dbReference type="ARBA" id="ARBA00023002"/>
    </source>
</evidence>
<keyword evidence="2" id="KW-0521">NADP</keyword>
<dbReference type="PRINTS" id="PR00069">
    <property type="entry name" value="ALDKETRDTASE"/>
</dbReference>
<dbReference type="PROSITE" id="PS00062">
    <property type="entry name" value="ALDOKETO_REDUCTASE_2"/>
    <property type="match status" value="1"/>
</dbReference>
<comment type="similarity">
    <text evidence="1">Belongs to the aldo/keto reductase family.</text>
</comment>
<dbReference type="GO" id="GO:0016491">
    <property type="term" value="F:oxidoreductase activity"/>
    <property type="evidence" value="ECO:0007669"/>
    <property type="project" value="UniProtKB-KW"/>
</dbReference>
<dbReference type="PIRSF" id="PIRSF000097">
    <property type="entry name" value="AKR"/>
    <property type="match status" value="1"/>
</dbReference>
<organism evidence="8 9">
    <name type="scientific">Cyclobacterium qasimii</name>
    <dbReference type="NCBI Taxonomy" id="1350429"/>
    <lineage>
        <taxon>Bacteria</taxon>
        <taxon>Pseudomonadati</taxon>
        <taxon>Bacteroidota</taxon>
        <taxon>Cytophagia</taxon>
        <taxon>Cytophagales</taxon>
        <taxon>Cyclobacteriaceae</taxon>
        <taxon>Cyclobacterium</taxon>
    </lineage>
</organism>
<evidence type="ECO:0000256" key="6">
    <source>
        <dbReference type="PIRSR" id="PIRSR000097-3"/>
    </source>
</evidence>
<protein>
    <submittedName>
        <fullName evidence="8">Aldehyde reductase</fullName>
    </submittedName>
</protein>
<accession>A0A512CHF7</accession>
<name>A0A512CHF7_9BACT</name>
<evidence type="ECO:0000256" key="5">
    <source>
        <dbReference type="PIRSR" id="PIRSR000097-2"/>
    </source>
</evidence>
<evidence type="ECO:0000313" key="9">
    <source>
        <dbReference type="Proteomes" id="UP000321301"/>
    </source>
</evidence>
<dbReference type="InterPro" id="IPR018170">
    <property type="entry name" value="Aldo/ket_reductase_CS"/>
</dbReference>
<dbReference type="InterPro" id="IPR036812">
    <property type="entry name" value="NAD(P)_OxRdtase_dom_sf"/>
</dbReference>
<dbReference type="Gene3D" id="3.20.20.100">
    <property type="entry name" value="NADP-dependent oxidoreductase domain"/>
    <property type="match status" value="1"/>
</dbReference>
<reference evidence="8 9" key="1">
    <citation type="submission" date="2019-07" db="EMBL/GenBank/DDBJ databases">
        <title>Whole genome shotgun sequence of Cyclobacterium qasimii NBRC 106168.</title>
        <authorList>
            <person name="Hosoyama A."/>
            <person name="Uohara A."/>
            <person name="Ohji S."/>
            <person name="Ichikawa N."/>
        </authorList>
    </citation>
    <scope>NUCLEOTIDE SEQUENCE [LARGE SCALE GENOMIC DNA]</scope>
    <source>
        <strain evidence="8 9">NBRC 106168</strain>
    </source>
</reference>
<feature type="binding site" evidence="5">
    <location>
        <position position="110"/>
    </location>
    <ligand>
        <name>substrate</name>
    </ligand>
</feature>
<evidence type="ECO:0000313" key="8">
    <source>
        <dbReference type="EMBL" id="GEO23629.1"/>
    </source>
</evidence>
<evidence type="ECO:0000256" key="4">
    <source>
        <dbReference type="PIRSR" id="PIRSR000097-1"/>
    </source>
</evidence>
<evidence type="ECO:0000256" key="2">
    <source>
        <dbReference type="ARBA" id="ARBA00022857"/>
    </source>
</evidence>
<keyword evidence="9" id="KW-1185">Reference proteome</keyword>
<dbReference type="InterPro" id="IPR023210">
    <property type="entry name" value="NADP_OxRdtase_dom"/>
</dbReference>
<dbReference type="EMBL" id="BJYV01000025">
    <property type="protein sequence ID" value="GEO23629.1"/>
    <property type="molecule type" value="Genomic_DNA"/>
</dbReference>
<evidence type="ECO:0000259" key="7">
    <source>
        <dbReference type="Pfam" id="PF00248"/>
    </source>
</evidence>
<gene>
    <name evidence="8" type="ORF">CQA01_41630</name>
</gene>